<proteinExistence type="predicted"/>
<gene>
    <name evidence="1" type="ORF">FRZ06_15320</name>
</gene>
<name>A0ACD1ADG6_9FIRM</name>
<dbReference type="Proteomes" id="UP000594014">
    <property type="component" value="Chromosome"/>
</dbReference>
<organism evidence="1 2">
    <name type="scientific">Anoxybacterium hadale</name>
    <dbReference type="NCBI Taxonomy" id="3408580"/>
    <lineage>
        <taxon>Bacteria</taxon>
        <taxon>Bacillati</taxon>
        <taxon>Bacillota</taxon>
        <taxon>Clostridia</taxon>
        <taxon>Peptostreptococcales</taxon>
        <taxon>Anaerovoracaceae</taxon>
        <taxon>Anoxybacterium</taxon>
    </lineage>
</organism>
<sequence>METTCMIKHLISEHKSWNRSGRQAMLVDILLCTLISMALAVIVFAGFDSSEPLLANMGAMAGITLLVTGVLEAGYCSGKRADSGSHREKPNSEARFRYERGKLIAVLLSIAAMALSSFGLYQKSSGGSLGMWADFLGAMDKNGNLFPAVTVMVALLVFWLARIRMGICLLFLGGTFLAAFFDLLGYPVSASGLLLFLLGCLTLCFYRAREALGTSDFHWNALARSVMAAGLILLIAAGLFYGASGFLQPPGGKGELTARLREEPVMERLGIASTKTILTEEPIPPEIKKQEKPEEEKRLEEEKQQDQRKETGRIGKGLHLAAALAVTFQSAEKFLWIAVPIVIVLAAAAVPARILLRKRWYQKVLMASREQGVTLLYPYFLKRLGRIGLKRPQDMTLSEFAENAREALKGFAVYDADFLRLTRIYQKVIYGGQQVSEKEFELFQDFYSEFLKNLKKEMGSMKYLFVYFML</sequence>
<keyword evidence="2" id="KW-1185">Reference proteome</keyword>
<evidence type="ECO:0000313" key="2">
    <source>
        <dbReference type="Proteomes" id="UP000594014"/>
    </source>
</evidence>
<dbReference type="EMBL" id="CP042469">
    <property type="protein sequence ID" value="QOX64613.1"/>
    <property type="molecule type" value="Genomic_DNA"/>
</dbReference>
<reference evidence="1" key="1">
    <citation type="submission" date="2019-08" db="EMBL/GenBank/DDBJ databases">
        <title>Genome sequence of Clostridiales bacterium MT110.</title>
        <authorList>
            <person name="Cao J."/>
        </authorList>
    </citation>
    <scope>NUCLEOTIDE SEQUENCE</scope>
    <source>
        <strain evidence="1">MT110</strain>
    </source>
</reference>
<evidence type="ECO:0000313" key="1">
    <source>
        <dbReference type="EMBL" id="QOX64613.1"/>
    </source>
</evidence>
<protein>
    <submittedName>
        <fullName evidence="1">DUF4129 domain-containing protein</fullName>
    </submittedName>
</protein>
<accession>A0ACD1ADG6</accession>